<protein>
    <submittedName>
        <fullName evidence="1">Uncharacterized protein</fullName>
    </submittedName>
</protein>
<organism evidence="1 2">
    <name type="scientific">Chitinophaga nivalis</name>
    <dbReference type="NCBI Taxonomy" id="2991709"/>
    <lineage>
        <taxon>Bacteria</taxon>
        <taxon>Pseudomonadati</taxon>
        <taxon>Bacteroidota</taxon>
        <taxon>Chitinophagia</taxon>
        <taxon>Chitinophagales</taxon>
        <taxon>Chitinophagaceae</taxon>
        <taxon>Chitinophaga</taxon>
    </lineage>
</organism>
<name>A0ABT3IQ26_9BACT</name>
<reference evidence="1 2" key="1">
    <citation type="submission" date="2022-10" db="EMBL/GenBank/DDBJ databases">
        <title>Chitinophaga nivalis PC15 sp. nov., isolated from Pyeongchang county, South Korea.</title>
        <authorList>
            <person name="Trinh H.N."/>
        </authorList>
    </citation>
    <scope>NUCLEOTIDE SEQUENCE [LARGE SCALE GENOMIC DNA]</scope>
    <source>
        <strain evidence="1 2">PC14</strain>
    </source>
</reference>
<comment type="caution">
    <text evidence="1">The sequence shown here is derived from an EMBL/GenBank/DDBJ whole genome shotgun (WGS) entry which is preliminary data.</text>
</comment>
<evidence type="ECO:0000313" key="1">
    <source>
        <dbReference type="EMBL" id="MCW3486064.1"/>
    </source>
</evidence>
<keyword evidence="2" id="KW-1185">Reference proteome</keyword>
<evidence type="ECO:0000313" key="2">
    <source>
        <dbReference type="Proteomes" id="UP001207742"/>
    </source>
</evidence>
<dbReference type="EMBL" id="JAPDNS010000002">
    <property type="protein sequence ID" value="MCW3486064.1"/>
    <property type="molecule type" value="Genomic_DNA"/>
</dbReference>
<proteinExistence type="predicted"/>
<dbReference type="RefSeq" id="WP_264732878.1">
    <property type="nucleotide sequence ID" value="NZ_JAPDNR010000001.1"/>
</dbReference>
<dbReference type="Proteomes" id="UP001207742">
    <property type="component" value="Unassembled WGS sequence"/>
</dbReference>
<accession>A0ABT3IQ26</accession>
<sequence>MKLIFPEALEFDGKLFLTSAIYPALAFNYRKGLFYDLLTLKQPKDENKGETSEGRLQLS</sequence>
<gene>
    <name evidence="1" type="ORF">OL497_19335</name>
</gene>